<dbReference type="EMBL" id="JSUH01000012">
    <property type="protein sequence ID" value="KHD96840.1"/>
    <property type="molecule type" value="Genomic_DNA"/>
</dbReference>
<comment type="caution">
    <text evidence="2">The sequence shown here is derived from an EMBL/GenBank/DDBJ whole genome shotgun (WGS) entry which is preliminary data.</text>
</comment>
<evidence type="ECO:0000256" key="1">
    <source>
        <dbReference type="SAM" id="MobiDB-lite"/>
    </source>
</evidence>
<evidence type="ECO:0000313" key="3">
    <source>
        <dbReference type="Proteomes" id="UP000030466"/>
    </source>
</evidence>
<name>A0A0A6VP79_KOCRO</name>
<dbReference type="Proteomes" id="UP000030466">
    <property type="component" value="Unassembled WGS sequence"/>
</dbReference>
<protein>
    <submittedName>
        <fullName evidence="2">Uncharacterized protein</fullName>
    </submittedName>
</protein>
<dbReference type="RefSeq" id="WP_035928593.1">
    <property type="nucleotide sequence ID" value="NZ_JSUH01000012.1"/>
</dbReference>
<feature type="compositionally biased region" description="Basic and acidic residues" evidence="1">
    <location>
        <begin position="97"/>
        <end position="109"/>
    </location>
</feature>
<keyword evidence="3" id="KW-1185">Reference proteome</keyword>
<organism evidence="2 3">
    <name type="scientific">Kocuria rosea subsp. polaris</name>
    <dbReference type="NCBI Taxonomy" id="136273"/>
    <lineage>
        <taxon>Bacteria</taxon>
        <taxon>Bacillati</taxon>
        <taxon>Actinomycetota</taxon>
        <taxon>Actinomycetes</taxon>
        <taxon>Micrococcales</taxon>
        <taxon>Micrococcaceae</taxon>
        <taxon>Kocuria</taxon>
    </lineage>
</organism>
<reference evidence="2 3" key="1">
    <citation type="journal article" date="2003" name="Int. J. Syst. Evol. Microbiol.">
        <title>Kocuria polaris sp. nov., an orange-pigmented psychrophilic bacterium isolated from an Antarctic cyanobacterial mat sample.</title>
        <authorList>
            <person name="Reddy G.S."/>
            <person name="Prakash J.S."/>
            <person name="Prabahar V."/>
            <person name="Matsumoto G.I."/>
            <person name="Stackebrandt E."/>
            <person name="Shivaji S."/>
        </authorList>
    </citation>
    <scope>NUCLEOTIDE SEQUENCE [LARGE SCALE GENOMIC DNA]</scope>
    <source>
        <strain evidence="2 3">CMS 76or</strain>
    </source>
</reference>
<sequence length="109" mass="11792">MTKHDDSQPITSVINTGELMRQLAQKEADHRRRVQAWTADGVEELTDTAELLDIALHHSDVDVAAAALGSDHLSAADRRHAADNAADPHVRAAARAEASRRGEDRDGHG</sequence>
<evidence type="ECO:0000313" key="2">
    <source>
        <dbReference type="EMBL" id="KHD96840.1"/>
    </source>
</evidence>
<gene>
    <name evidence="2" type="ORF">GY22_13445</name>
</gene>
<dbReference type="AlphaFoldDB" id="A0A0A6VP79"/>
<proteinExistence type="predicted"/>
<feature type="compositionally biased region" description="Basic and acidic residues" evidence="1">
    <location>
        <begin position="76"/>
        <end position="90"/>
    </location>
</feature>
<accession>A0A0A6VP79</accession>
<feature type="region of interest" description="Disordered" evidence="1">
    <location>
        <begin position="76"/>
        <end position="109"/>
    </location>
</feature>